<accession>A0A1T5A3Y0</accession>
<dbReference type="EMBL" id="FUYR01000001">
    <property type="protein sequence ID" value="SKB29595.1"/>
    <property type="molecule type" value="Genomic_DNA"/>
</dbReference>
<feature type="domain" description="DUF985" evidence="1">
    <location>
        <begin position="5"/>
        <end position="138"/>
    </location>
</feature>
<protein>
    <recommendedName>
        <fullName evidence="1">DUF985 domain-containing protein</fullName>
    </recommendedName>
</protein>
<dbReference type="CDD" id="cd06121">
    <property type="entry name" value="cupin_YML079wp"/>
    <property type="match status" value="1"/>
</dbReference>
<dbReference type="InterPro" id="IPR014710">
    <property type="entry name" value="RmlC-like_jellyroll"/>
</dbReference>
<keyword evidence="3" id="KW-1185">Reference proteome</keyword>
<dbReference type="InterPro" id="IPR009327">
    <property type="entry name" value="Cupin_DUF985"/>
</dbReference>
<dbReference type="STRING" id="572036.SAMN05661099_0285"/>
<organism evidence="2 3">
    <name type="scientific">Daejeonella lutea</name>
    <dbReference type="NCBI Taxonomy" id="572036"/>
    <lineage>
        <taxon>Bacteria</taxon>
        <taxon>Pseudomonadati</taxon>
        <taxon>Bacteroidota</taxon>
        <taxon>Sphingobacteriia</taxon>
        <taxon>Sphingobacteriales</taxon>
        <taxon>Sphingobacteriaceae</taxon>
        <taxon>Daejeonella</taxon>
    </lineage>
</organism>
<dbReference type="PANTHER" id="PTHR33387">
    <property type="entry name" value="RMLC-LIKE JELLY ROLL FOLD PROTEIN"/>
    <property type="match status" value="1"/>
</dbReference>
<dbReference type="AlphaFoldDB" id="A0A1T5A3Y0"/>
<dbReference type="InterPro" id="IPR039935">
    <property type="entry name" value="YML079W-like"/>
</dbReference>
<dbReference type="RefSeq" id="WP_079700786.1">
    <property type="nucleotide sequence ID" value="NZ_FUYR01000001.1"/>
</dbReference>
<dbReference type="Proteomes" id="UP000189981">
    <property type="component" value="Unassembled WGS sequence"/>
</dbReference>
<dbReference type="SUPFAM" id="SSF51182">
    <property type="entry name" value="RmlC-like cupins"/>
    <property type="match status" value="1"/>
</dbReference>
<name>A0A1T5A3Y0_9SPHI</name>
<dbReference type="Gene3D" id="2.60.120.10">
    <property type="entry name" value="Jelly Rolls"/>
    <property type="match status" value="1"/>
</dbReference>
<evidence type="ECO:0000259" key="1">
    <source>
        <dbReference type="Pfam" id="PF06172"/>
    </source>
</evidence>
<proteinExistence type="predicted"/>
<reference evidence="3" key="1">
    <citation type="submission" date="2017-02" db="EMBL/GenBank/DDBJ databases">
        <authorList>
            <person name="Varghese N."/>
            <person name="Submissions S."/>
        </authorList>
    </citation>
    <scope>NUCLEOTIDE SEQUENCE [LARGE SCALE GENOMIC DNA]</scope>
    <source>
        <strain evidence="3">DSM 22385</strain>
    </source>
</reference>
<evidence type="ECO:0000313" key="3">
    <source>
        <dbReference type="Proteomes" id="UP000189981"/>
    </source>
</evidence>
<dbReference type="InterPro" id="IPR011051">
    <property type="entry name" value="RmlC_Cupin_sf"/>
</dbReference>
<dbReference type="PANTHER" id="PTHR33387:SF3">
    <property type="entry name" value="DUF985 DOMAIN-CONTAINING PROTEIN"/>
    <property type="match status" value="1"/>
</dbReference>
<sequence length="159" mass="17818">MTANEIIRNLNLLPHPEGGYYKETYRSAETHRKPGGDERNISTAIYFLLENGDKSHFHRIKSDEMWFFHQGEPLEIVSIQNGGLVSVTLGNDLARGEVPQAMVPANTWFGSRVKSGKGYALVSCTVSPGFDFNDFQMADREELIMEFSGLVAIISEFTI</sequence>
<evidence type="ECO:0000313" key="2">
    <source>
        <dbReference type="EMBL" id="SKB29595.1"/>
    </source>
</evidence>
<gene>
    <name evidence="2" type="ORF">SAMN05661099_0285</name>
</gene>
<dbReference type="OrthoDB" id="9798288at2"/>
<dbReference type="Pfam" id="PF06172">
    <property type="entry name" value="Cupin_5"/>
    <property type="match status" value="1"/>
</dbReference>